<dbReference type="PRINTS" id="PR01217">
    <property type="entry name" value="PRICHEXTENSN"/>
</dbReference>
<feature type="compositionally biased region" description="Basic and acidic residues" evidence="1">
    <location>
        <begin position="231"/>
        <end position="242"/>
    </location>
</feature>
<feature type="region of interest" description="Disordered" evidence="1">
    <location>
        <begin position="149"/>
        <end position="505"/>
    </location>
</feature>
<feature type="transmembrane region" description="Helical" evidence="2">
    <location>
        <begin position="21"/>
        <end position="38"/>
    </location>
</feature>
<feature type="compositionally biased region" description="Low complexity" evidence="1">
    <location>
        <begin position="465"/>
        <end position="492"/>
    </location>
</feature>
<gene>
    <name evidence="3" type="ORF">C731_3945</name>
</gene>
<evidence type="ECO:0000256" key="1">
    <source>
        <dbReference type="SAM" id="MobiDB-lite"/>
    </source>
</evidence>
<keyword evidence="2 3" id="KW-0812">Transmembrane</keyword>
<keyword evidence="4" id="KW-1185">Reference proteome</keyword>
<keyword evidence="2" id="KW-1133">Transmembrane helix</keyword>
<dbReference type="STRING" id="1122247.GCA_000379865_01729"/>
<dbReference type="PATRIC" id="fig|1122247.3.peg.3786"/>
<reference evidence="3 4" key="1">
    <citation type="journal article" date="2012" name="J. Bacteriol.">
        <title>Genome sequence of Mycobacterium hassiacum DSM 44199, a rare source of heat-stable mycobacterial proteins.</title>
        <authorList>
            <person name="Tiago I."/>
            <person name="Maranha A."/>
            <person name="Mendes V."/>
            <person name="Alarico S."/>
            <person name="Moynihan P.J."/>
            <person name="Clarke A.J."/>
            <person name="Macedo-Ribeiro S."/>
            <person name="Pereira P.J."/>
            <person name="Empadinhas N."/>
        </authorList>
    </citation>
    <scope>NUCLEOTIDE SEQUENCE [LARGE SCALE GENOMIC DNA]</scope>
    <source>
        <strain evidence="4">DSM 44199 / CIP 105218 / JCM 12690 / 3849</strain>
    </source>
</reference>
<evidence type="ECO:0000256" key="2">
    <source>
        <dbReference type="SAM" id="Phobius"/>
    </source>
</evidence>
<keyword evidence="2" id="KW-0472">Membrane</keyword>
<sequence>MTEPTRSARPRRGGRRPGWTLLSVLLVLAMAASCALVFTNRVELLKLAVVLALWAAVAAAFASVIYRRQSDADRARMRDLKLVYDLQLDREISARREYELSVESQLRKELVSELRAQTADEVAGLRAELAALRASLEILFDADLSHRPELEGDRSGRYDEWPQGTAGRVTASRLDTEHRDEVRFPTDESPIIDVPEEPAPPTEFEWGTPTPATPGPAVPDPVPPSAAGGAHYREPDERERTEQFGGGRRRRRHAADDQPHGWTPPSHRPPETEPAAPFGWSSASEPSPARSEWQPAPAEGTWAPSGTPGSNWVSADTGGTTAATPPPSAAPPTSPPTSPPPTSPSPTSPPPTSPPPGIGEVRPSELFGEHRTPEPVGEHRTPDIGGHHRTAEPAGDRAEPEPRTAASIDQLWAGGRSEPAGEYVGRRRAPEPETPEPAPAPQTPTPEPAQPRRGRHSAPPETDPARPARAAGTPHAADAAGTPHAADAAGTPRPRARHIAEDDTGGYTVAELLARLQVTPSEGGRRRRREP</sequence>
<feature type="compositionally biased region" description="Basic and acidic residues" evidence="1">
    <location>
        <begin position="367"/>
        <end position="402"/>
    </location>
</feature>
<feature type="compositionally biased region" description="Basic and acidic residues" evidence="1">
    <location>
        <begin position="174"/>
        <end position="186"/>
    </location>
</feature>
<dbReference type="PROSITE" id="PS51257">
    <property type="entry name" value="PROKAR_LIPOPROTEIN"/>
    <property type="match status" value="1"/>
</dbReference>
<dbReference type="eggNOG" id="ENOG5033Y1Q">
    <property type="taxonomic scope" value="Bacteria"/>
</dbReference>
<evidence type="ECO:0000313" key="4">
    <source>
        <dbReference type="Proteomes" id="UP000006265"/>
    </source>
</evidence>
<feature type="compositionally biased region" description="Basic and acidic residues" evidence="1">
    <location>
        <begin position="149"/>
        <end position="160"/>
    </location>
</feature>
<dbReference type="AlphaFoldDB" id="K5B7J8"/>
<feature type="compositionally biased region" description="Pro residues" evidence="1">
    <location>
        <begin position="435"/>
        <end position="449"/>
    </location>
</feature>
<dbReference type="InterPro" id="IPR046706">
    <property type="entry name" value="DUF6779"/>
</dbReference>
<proteinExistence type="predicted"/>
<dbReference type="Proteomes" id="UP000006265">
    <property type="component" value="Unassembled WGS sequence"/>
</dbReference>
<accession>K5B7J8</accession>
<comment type="caution">
    <text evidence="3">The sequence shown here is derived from an EMBL/GenBank/DDBJ whole genome shotgun (WGS) entry which is preliminary data.</text>
</comment>
<feature type="compositionally biased region" description="Low complexity" evidence="1">
    <location>
        <begin position="280"/>
        <end position="293"/>
    </location>
</feature>
<feature type="transmembrane region" description="Helical" evidence="2">
    <location>
        <begin position="44"/>
        <end position="66"/>
    </location>
</feature>
<dbReference type="Pfam" id="PF20570">
    <property type="entry name" value="DUF6779"/>
    <property type="match status" value="1"/>
</dbReference>
<feature type="compositionally biased region" description="Pro residues" evidence="1">
    <location>
        <begin position="211"/>
        <end position="224"/>
    </location>
</feature>
<dbReference type="EMBL" id="AMRA01000105">
    <property type="protein sequence ID" value="EKF22073.1"/>
    <property type="molecule type" value="Genomic_DNA"/>
</dbReference>
<name>K5B7J8_MYCHD</name>
<protein>
    <submittedName>
        <fullName evidence="3">Putative conserved transmembrane protein rich in alanine, arginine and proline</fullName>
    </submittedName>
</protein>
<dbReference type="RefSeq" id="WP_005630710.1">
    <property type="nucleotide sequence ID" value="NZ_AMRA01000105.1"/>
</dbReference>
<evidence type="ECO:0000313" key="3">
    <source>
        <dbReference type="EMBL" id="EKF22073.1"/>
    </source>
</evidence>
<feature type="compositionally biased region" description="Polar residues" evidence="1">
    <location>
        <begin position="307"/>
        <end position="319"/>
    </location>
</feature>
<organism evidence="3 4">
    <name type="scientific">Mycolicibacterium hassiacum (strain DSM 44199 / CIP 105218 / JCM 12690 / 3849)</name>
    <name type="common">Mycobacterium hassiacum</name>
    <dbReference type="NCBI Taxonomy" id="1122247"/>
    <lineage>
        <taxon>Bacteria</taxon>
        <taxon>Bacillati</taxon>
        <taxon>Actinomycetota</taxon>
        <taxon>Actinomycetes</taxon>
        <taxon>Mycobacteriales</taxon>
        <taxon>Mycobacteriaceae</taxon>
        <taxon>Mycolicibacterium</taxon>
    </lineage>
</organism>
<feature type="compositionally biased region" description="Pro residues" evidence="1">
    <location>
        <begin position="324"/>
        <end position="357"/>
    </location>
</feature>
<dbReference type="OrthoDB" id="4774085at2"/>